<reference evidence="1 2" key="1">
    <citation type="submission" date="2024-09" db="EMBL/GenBank/DDBJ databases">
        <authorList>
            <person name="Lee S.D."/>
        </authorList>
    </citation>
    <scope>NUCLEOTIDE SEQUENCE [LARGE SCALE GENOMIC DNA]</scope>
    <source>
        <strain evidence="1 2">N1-1</strain>
    </source>
</reference>
<dbReference type="EMBL" id="JBHEZX010000001">
    <property type="protein sequence ID" value="MFC1408219.1"/>
    <property type="molecule type" value="Genomic_DNA"/>
</dbReference>
<name>A0ABV6V3C8_9ACTN</name>
<comment type="caution">
    <text evidence="1">The sequence shown here is derived from an EMBL/GenBank/DDBJ whole genome shotgun (WGS) entry which is preliminary data.</text>
</comment>
<sequence>MSLDDLAAWRLRPGVAVTLLSDGIHLRGRRSSVTLEGSRALPALWRMLEQVLLSGQAPVDSKVRAALGTIVAQLHAHDLLVAADDDTGARRLRAVASAEWRVLAPDPSSPLAQAAGRALARGGATPSYVASGTARAGQIVLTAQQVAVAAGWCGRAAFVTAPGSPEQAGADAAALDARLGADSAAAPGTALTALIAGAAAQRLLCAVAGSPDPADEGDDQRLLPGRPAVLLATARPLQAEYHCWLGPDLLDPDRAAEVAPPGTLAEALRRVAALGDELVGVLAPALPAALPQLPAALASCGPIVAGGARVDLARLDAMCRAAELRLGTTVGVDPLHAWGRALRQAAMGRPPAAGATVPEEQWSAHPQARHWWSTLTGRLGVQAGLHVVRGSSGFHAAVRDPSSRLLGRAVEATAGDAAAFAALAATAAAQSAGTGTTGRPSGASASIATAGAEFAGWEDDGWTMKWLAGVASRELAFQAALRRLTGLRPVPWRPADADARAVAAGLHGCGFTLLGSTP</sequence>
<dbReference type="Proteomes" id="UP001592582">
    <property type="component" value="Unassembled WGS sequence"/>
</dbReference>
<dbReference type="RefSeq" id="WP_380501841.1">
    <property type="nucleotide sequence ID" value="NZ_JBHEZX010000001.1"/>
</dbReference>
<proteinExistence type="predicted"/>
<evidence type="ECO:0000313" key="1">
    <source>
        <dbReference type="EMBL" id="MFC1408219.1"/>
    </source>
</evidence>
<protein>
    <submittedName>
        <fullName evidence="1">Uncharacterized protein</fullName>
    </submittedName>
</protein>
<organism evidence="1 2">
    <name type="scientific">Streptacidiphilus alkalitolerans</name>
    <dbReference type="NCBI Taxonomy" id="3342712"/>
    <lineage>
        <taxon>Bacteria</taxon>
        <taxon>Bacillati</taxon>
        <taxon>Actinomycetota</taxon>
        <taxon>Actinomycetes</taxon>
        <taxon>Kitasatosporales</taxon>
        <taxon>Streptomycetaceae</taxon>
        <taxon>Streptacidiphilus</taxon>
    </lineage>
</organism>
<accession>A0ABV6V3C8</accession>
<evidence type="ECO:0000313" key="2">
    <source>
        <dbReference type="Proteomes" id="UP001592582"/>
    </source>
</evidence>
<keyword evidence="2" id="KW-1185">Reference proteome</keyword>
<gene>
    <name evidence="1" type="ORF">ACEZDG_02875</name>
</gene>